<keyword evidence="9" id="KW-1185">Reference proteome</keyword>
<evidence type="ECO:0000256" key="4">
    <source>
        <dbReference type="ARBA" id="ARBA00023186"/>
    </source>
</evidence>
<dbReference type="InterPro" id="IPR002676">
    <property type="entry name" value="RimM_N"/>
</dbReference>
<evidence type="ECO:0000313" key="8">
    <source>
        <dbReference type="EMBL" id="GGX05441.1"/>
    </source>
</evidence>
<dbReference type="PANTHER" id="PTHR33692">
    <property type="entry name" value="RIBOSOME MATURATION FACTOR RIMM"/>
    <property type="match status" value="1"/>
</dbReference>
<evidence type="ECO:0000256" key="3">
    <source>
        <dbReference type="ARBA" id="ARBA00022552"/>
    </source>
</evidence>
<comment type="subunit">
    <text evidence="5">Binds ribosomal protein uS19.</text>
</comment>
<dbReference type="PANTHER" id="PTHR33692:SF1">
    <property type="entry name" value="RIBOSOME MATURATION FACTOR RIMM"/>
    <property type="match status" value="1"/>
</dbReference>
<dbReference type="Gene3D" id="2.30.30.240">
    <property type="entry name" value="PRC-barrel domain"/>
    <property type="match status" value="1"/>
</dbReference>
<sequence length="199" mass="21915">MSAVIEVRQAVQVSANQSAPDDLVIVGYVSGAFGLQGWVKIRPYSTTADALLDAPSFWLEYSAQTAGASSLSEYKRLSSKVHGEDVVARLDEVPDRTAAEALKGCVVKVSREAFPALEQDEFYWVDLIGLSVQNLQGEDLGVVRAMMDNGAQSILRVAGSDVPEAELMKHERLIPFVDHFIKEVDREEKKIVVDWGIDY</sequence>
<keyword evidence="1 5" id="KW-0963">Cytoplasm</keyword>
<keyword evidence="2 5" id="KW-0690">Ribosome biogenesis</keyword>
<gene>
    <name evidence="5 8" type="primary">rimM</name>
    <name evidence="8" type="ORF">GCM10011282_09780</name>
</gene>
<reference evidence="9" key="1">
    <citation type="journal article" date="2019" name="Int. J. Syst. Evol. Microbiol.">
        <title>The Global Catalogue of Microorganisms (GCM) 10K type strain sequencing project: providing services to taxonomists for standard genome sequencing and annotation.</title>
        <authorList>
            <consortium name="The Broad Institute Genomics Platform"/>
            <consortium name="The Broad Institute Genome Sequencing Center for Infectious Disease"/>
            <person name="Wu L."/>
            <person name="Ma J."/>
        </authorList>
    </citation>
    <scope>NUCLEOTIDE SEQUENCE [LARGE SCALE GENOMIC DNA]</scope>
    <source>
        <strain evidence="9">KCTC 23916</strain>
    </source>
</reference>
<accession>A0ABQ2X999</accession>
<evidence type="ECO:0000313" key="9">
    <source>
        <dbReference type="Proteomes" id="UP000620127"/>
    </source>
</evidence>
<proteinExistence type="inferred from homology"/>
<dbReference type="Proteomes" id="UP000620127">
    <property type="component" value="Unassembled WGS sequence"/>
</dbReference>
<dbReference type="RefSeq" id="WP_229827077.1">
    <property type="nucleotide sequence ID" value="NZ_BMYT01000001.1"/>
</dbReference>
<dbReference type="Pfam" id="PF24986">
    <property type="entry name" value="PRC_RimM"/>
    <property type="match status" value="1"/>
</dbReference>
<dbReference type="HAMAP" id="MF_00014">
    <property type="entry name" value="Ribosome_mat_RimM"/>
    <property type="match status" value="1"/>
</dbReference>
<evidence type="ECO:0000256" key="5">
    <source>
        <dbReference type="HAMAP-Rule" id="MF_00014"/>
    </source>
</evidence>
<evidence type="ECO:0000256" key="2">
    <source>
        <dbReference type="ARBA" id="ARBA00022517"/>
    </source>
</evidence>
<feature type="domain" description="Ribosome maturation factor RimM PRC barrel" evidence="7">
    <location>
        <begin position="124"/>
        <end position="195"/>
    </location>
</feature>
<dbReference type="SUPFAM" id="SSF50346">
    <property type="entry name" value="PRC-barrel domain"/>
    <property type="match status" value="1"/>
</dbReference>
<dbReference type="Gene3D" id="2.40.30.60">
    <property type="entry name" value="RimM"/>
    <property type="match status" value="1"/>
</dbReference>
<dbReference type="InterPro" id="IPR011961">
    <property type="entry name" value="RimM"/>
</dbReference>
<protein>
    <recommendedName>
        <fullName evidence="5">Ribosome maturation factor RimM</fullName>
    </recommendedName>
</protein>
<keyword evidence="3 5" id="KW-0698">rRNA processing</keyword>
<dbReference type="Pfam" id="PF01782">
    <property type="entry name" value="RimM"/>
    <property type="match status" value="1"/>
</dbReference>
<dbReference type="InterPro" id="IPR009000">
    <property type="entry name" value="Transl_B-barrel_sf"/>
</dbReference>
<name>A0ABQ2X999_9BURK</name>
<dbReference type="InterPro" id="IPR011033">
    <property type="entry name" value="PRC_barrel-like_sf"/>
</dbReference>
<dbReference type="InterPro" id="IPR056792">
    <property type="entry name" value="PRC_RimM"/>
</dbReference>
<comment type="domain">
    <text evidence="5">The PRC barrel domain binds ribosomal protein uS19.</text>
</comment>
<dbReference type="SUPFAM" id="SSF50447">
    <property type="entry name" value="Translation proteins"/>
    <property type="match status" value="1"/>
</dbReference>
<organism evidence="8 9">
    <name type="scientific">Undibacterium macrobrachii</name>
    <dbReference type="NCBI Taxonomy" id="1119058"/>
    <lineage>
        <taxon>Bacteria</taxon>
        <taxon>Pseudomonadati</taxon>
        <taxon>Pseudomonadota</taxon>
        <taxon>Betaproteobacteria</taxon>
        <taxon>Burkholderiales</taxon>
        <taxon>Oxalobacteraceae</taxon>
        <taxon>Undibacterium</taxon>
    </lineage>
</organism>
<evidence type="ECO:0000259" key="6">
    <source>
        <dbReference type="Pfam" id="PF01782"/>
    </source>
</evidence>
<dbReference type="EMBL" id="BMYT01000001">
    <property type="protein sequence ID" value="GGX05441.1"/>
    <property type="molecule type" value="Genomic_DNA"/>
</dbReference>
<feature type="domain" description="RimM N-terminal" evidence="6">
    <location>
        <begin position="26"/>
        <end position="112"/>
    </location>
</feature>
<evidence type="ECO:0000256" key="1">
    <source>
        <dbReference type="ARBA" id="ARBA00022490"/>
    </source>
</evidence>
<comment type="caution">
    <text evidence="8">The sequence shown here is derived from an EMBL/GenBank/DDBJ whole genome shotgun (WGS) entry which is preliminary data.</text>
</comment>
<dbReference type="NCBIfam" id="TIGR02273">
    <property type="entry name" value="16S_RimM"/>
    <property type="match status" value="1"/>
</dbReference>
<comment type="similarity">
    <text evidence="5">Belongs to the RimM family.</text>
</comment>
<comment type="function">
    <text evidence="5">An accessory protein needed during the final step in the assembly of 30S ribosomal subunit, possibly for assembly of the head region. Essential for efficient processing of 16S rRNA. May be needed both before and after RbfA during the maturation of 16S rRNA. It has affinity for free ribosomal 30S subunits but not for 70S ribosomes.</text>
</comment>
<keyword evidence="4 5" id="KW-0143">Chaperone</keyword>
<dbReference type="InterPro" id="IPR036976">
    <property type="entry name" value="RimM_N_sf"/>
</dbReference>
<evidence type="ECO:0000259" key="7">
    <source>
        <dbReference type="Pfam" id="PF24986"/>
    </source>
</evidence>
<comment type="subcellular location">
    <subcellularLocation>
        <location evidence="5">Cytoplasm</location>
    </subcellularLocation>
</comment>